<gene>
    <name evidence="1" type="ORF">F2Q70_00022154</name>
</gene>
<accession>A0A8S9GX33</accession>
<organism evidence="1">
    <name type="scientific">Brassica cretica</name>
    <name type="common">Mustard</name>
    <dbReference type="NCBI Taxonomy" id="69181"/>
    <lineage>
        <taxon>Eukaryota</taxon>
        <taxon>Viridiplantae</taxon>
        <taxon>Streptophyta</taxon>
        <taxon>Embryophyta</taxon>
        <taxon>Tracheophyta</taxon>
        <taxon>Spermatophyta</taxon>
        <taxon>Magnoliopsida</taxon>
        <taxon>eudicotyledons</taxon>
        <taxon>Gunneridae</taxon>
        <taxon>Pentapetalae</taxon>
        <taxon>rosids</taxon>
        <taxon>malvids</taxon>
        <taxon>Brassicales</taxon>
        <taxon>Brassicaceae</taxon>
        <taxon>Brassiceae</taxon>
        <taxon>Brassica</taxon>
    </lineage>
</organism>
<comment type="caution">
    <text evidence="1">The sequence shown here is derived from an EMBL/GenBank/DDBJ whole genome shotgun (WGS) entry which is preliminary data.</text>
</comment>
<proteinExistence type="predicted"/>
<dbReference type="AlphaFoldDB" id="A0A8S9GX33"/>
<evidence type="ECO:0000313" key="1">
    <source>
        <dbReference type="EMBL" id="KAF2548718.1"/>
    </source>
</evidence>
<name>A0A8S9GX33_BRACR</name>
<protein>
    <submittedName>
        <fullName evidence="1">Uncharacterized protein</fullName>
    </submittedName>
</protein>
<reference evidence="1" key="1">
    <citation type="submission" date="2019-12" db="EMBL/GenBank/DDBJ databases">
        <title>Genome sequencing and annotation of Brassica cretica.</title>
        <authorList>
            <person name="Studholme D.J."/>
            <person name="Sarris P.F."/>
        </authorList>
    </citation>
    <scope>NUCLEOTIDE SEQUENCE</scope>
    <source>
        <strain evidence="1">PFS-102/07</strain>
        <tissue evidence="1">Leaf</tissue>
    </source>
</reference>
<sequence length="214" mass="24724">MHMSEWIKQLKYARYQEGGNYAPRIVDPGQDDVIMAETDHTDLKPAEVRVDELDELSELSDTTLELDELSDTTLELSEISDAEDGIGLAAERNWPSTYLNISASRLYILLNVTFASICRNETWQIPPAKKDNQLQLHTYLPTINLTQNHDFFEWEGLQVSSLCLLCNMTIESEDYLYHDYSYSFDLWSLSARRYGLTPFRDWSRTLAHNNRSAS</sequence>
<dbReference type="EMBL" id="QGKY02001925">
    <property type="protein sequence ID" value="KAF2548718.1"/>
    <property type="molecule type" value="Genomic_DNA"/>
</dbReference>